<proteinExistence type="predicted"/>
<gene>
    <name evidence="2" type="ORF">Pma05_83190</name>
</gene>
<evidence type="ECO:0000313" key="3">
    <source>
        <dbReference type="Proteomes" id="UP000621500"/>
    </source>
</evidence>
<protein>
    <submittedName>
        <fullName evidence="2">Uncharacterized protein</fullName>
    </submittedName>
</protein>
<evidence type="ECO:0000256" key="1">
    <source>
        <dbReference type="SAM" id="Phobius"/>
    </source>
</evidence>
<name>A0ABQ4F4C1_9ACTN</name>
<comment type="caution">
    <text evidence="2">The sequence shown here is derived from an EMBL/GenBank/DDBJ whole genome shotgun (WGS) entry which is preliminary data.</text>
</comment>
<evidence type="ECO:0000313" key="2">
    <source>
        <dbReference type="EMBL" id="GIH01747.1"/>
    </source>
</evidence>
<dbReference type="Proteomes" id="UP000621500">
    <property type="component" value="Unassembled WGS sequence"/>
</dbReference>
<accession>A0ABQ4F4C1</accession>
<dbReference type="EMBL" id="BONX01000083">
    <property type="protein sequence ID" value="GIH01747.1"/>
    <property type="molecule type" value="Genomic_DNA"/>
</dbReference>
<feature type="transmembrane region" description="Helical" evidence="1">
    <location>
        <begin position="74"/>
        <end position="95"/>
    </location>
</feature>
<feature type="transmembrane region" description="Helical" evidence="1">
    <location>
        <begin position="101"/>
        <end position="123"/>
    </location>
</feature>
<feature type="transmembrane region" description="Helical" evidence="1">
    <location>
        <begin position="12"/>
        <end position="35"/>
    </location>
</feature>
<organism evidence="2 3">
    <name type="scientific">Plantactinospora mayteni</name>
    <dbReference type="NCBI Taxonomy" id="566021"/>
    <lineage>
        <taxon>Bacteria</taxon>
        <taxon>Bacillati</taxon>
        <taxon>Actinomycetota</taxon>
        <taxon>Actinomycetes</taxon>
        <taxon>Micromonosporales</taxon>
        <taxon>Micromonosporaceae</taxon>
        <taxon>Plantactinospora</taxon>
    </lineage>
</organism>
<sequence>MDDYRDPVAFRAGVFFAVLLRAPCAAVALFAVAFLGVAFRAVVFLAVAFSAVAFLAVAFFAGARFDGTVRLAGAAFFAAFAAVAGRFFGVFAAVAPVARRVAVATFFALVALFAGAFFAPVALRAAAGLVGVRLLPPRPCAGRLGSVTVDRIGPARRALATSAPPRPAAFLDRSPERRGAVIRATVAPERRIVRRAGPCPETLSPLGAGR</sequence>
<keyword evidence="1" id="KW-0472">Membrane</keyword>
<keyword evidence="3" id="KW-1185">Reference proteome</keyword>
<feature type="transmembrane region" description="Helical" evidence="1">
    <location>
        <begin position="41"/>
        <end position="62"/>
    </location>
</feature>
<keyword evidence="1" id="KW-0812">Transmembrane</keyword>
<keyword evidence="1" id="KW-1133">Transmembrane helix</keyword>
<reference evidence="2 3" key="1">
    <citation type="submission" date="2021-01" db="EMBL/GenBank/DDBJ databases">
        <title>Whole genome shotgun sequence of Plantactinospora mayteni NBRC 109088.</title>
        <authorList>
            <person name="Komaki H."/>
            <person name="Tamura T."/>
        </authorList>
    </citation>
    <scope>NUCLEOTIDE SEQUENCE [LARGE SCALE GENOMIC DNA]</scope>
    <source>
        <strain evidence="2 3">NBRC 109088</strain>
    </source>
</reference>